<reference evidence="3 4" key="1">
    <citation type="journal article" date="2011" name="J. Gen. Appl. Microbiol.">
        <title>Draft genome sequencing of the enigmatic basidiomycete Mixia osmundae.</title>
        <authorList>
            <person name="Nishida H."/>
            <person name="Nagatsuka Y."/>
            <person name="Sugiyama J."/>
        </authorList>
    </citation>
    <scope>NUCLEOTIDE SEQUENCE [LARGE SCALE GENOMIC DNA]</scope>
    <source>
        <strain evidence="4">CBS 9802 / IAM 14324 / JCM 22182 / KY 12970</strain>
    </source>
</reference>
<evidence type="ECO:0000256" key="1">
    <source>
        <dbReference type="SAM" id="MobiDB-lite"/>
    </source>
</evidence>
<dbReference type="AlphaFoldDB" id="G7E7X7"/>
<sequence>MIILLALLNVHFALAVLGHGDAMQQYNLVWQGTAICTIPASMSTTQPLGERQGIETDISYATIIIDPIRLDEGYECRITVPWGKPGLTCTLKTVEVVKDAVEYTFVLANPIRPLPIVMEQYERCCRAKFYHTVIVTYPTRLIKAVNCEAFVNCNDKINPVCHMDYPLPMSDRCVVISPEDARCLLGEVPSHPSSAGQAMLSTKEPHITLQ</sequence>
<feature type="region of interest" description="Disordered" evidence="1">
    <location>
        <begin position="190"/>
        <end position="210"/>
    </location>
</feature>
<dbReference type="HOGENOM" id="CLU_1310410_0_0_1"/>
<proteinExistence type="predicted"/>
<dbReference type="EMBL" id="BABT02000165">
    <property type="protein sequence ID" value="GAA98937.1"/>
    <property type="molecule type" value="Genomic_DNA"/>
</dbReference>
<keyword evidence="4" id="KW-1185">Reference proteome</keyword>
<evidence type="ECO:0000313" key="3">
    <source>
        <dbReference type="EMBL" id="GAA98937.1"/>
    </source>
</evidence>
<name>G7E7X7_MIXOS</name>
<accession>G7E7X7</accession>
<reference evidence="3 4" key="2">
    <citation type="journal article" date="2012" name="Open Biol.">
        <title>Characteristics of nucleosomes and linker DNA regions on the genome of the basidiomycete Mixia osmundae revealed by mono- and dinucleosome mapping.</title>
        <authorList>
            <person name="Nishida H."/>
            <person name="Kondo S."/>
            <person name="Matsumoto T."/>
            <person name="Suzuki Y."/>
            <person name="Yoshikawa H."/>
            <person name="Taylor T.D."/>
            <person name="Sugiyama J."/>
        </authorList>
    </citation>
    <scope>NUCLEOTIDE SEQUENCE [LARGE SCALE GENOMIC DNA]</scope>
    <source>
        <strain evidence="4">CBS 9802 / IAM 14324 / JCM 22182 / KY 12970</strain>
    </source>
</reference>
<evidence type="ECO:0000256" key="2">
    <source>
        <dbReference type="SAM" id="SignalP"/>
    </source>
</evidence>
<dbReference type="InParanoid" id="G7E7X7"/>
<feature type="compositionally biased region" description="Polar residues" evidence="1">
    <location>
        <begin position="191"/>
        <end position="200"/>
    </location>
</feature>
<protein>
    <submittedName>
        <fullName evidence="3">Uncharacterized protein</fullName>
    </submittedName>
</protein>
<feature type="signal peptide" evidence="2">
    <location>
        <begin position="1"/>
        <end position="15"/>
    </location>
</feature>
<organism evidence="3 4">
    <name type="scientific">Mixia osmundae (strain CBS 9802 / IAM 14324 / JCM 22182 / KY 12970)</name>
    <dbReference type="NCBI Taxonomy" id="764103"/>
    <lineage>
        <taxon>Eukaryota</taxon>
        <taxon>Fungi</taxon>
        <taxon>Dikarya</taxon>
        <taxon>Basidiomycota</taxon>
        <taxon>Pucciniomycotina</taxon>
        <taxon>Mixiomycetes</taxon>
        <taxon>Mixiales</taxon>
        <taxon>Mixiaceae</taxon>
        <taxon>Mixia</taxon>
    </lineage>
</organism>
<gene>
    <name evidence="3" type="primary">Mo05625</name>
    <name evidence="3" type="ORF">E5Q_05625</name>
</gene>
<keyword evidence="2" id="KW-0732">Signal</keyword>
<comment type="caution">
    <text evidence="3">The sequence shown here is derived from an EMBL/GenBank/DDBJ whole genome shotgun (WGS) entry which is preliminary data.</text>
</comment>
<dbReference type="RefSeq" id="XP_014567098.1">
    <property type="nucleotide sequence ID" value="XM_014711612.1"/>
</dbReference>
<evidence type="ECO:0000313" key="4">
    <source>
        <dbReference type="Proteomes" id="UP000009131"/>
    </source>
</evidence>
<feature type="chain" id="PRO_5012587600" evidence="2">
    <location>
        <begin position="16"/>
        <end position="210"/>
    </location>
</feature>
<dbReference type="Proteomes" id="UP000009131">
    <property type="component" value="Unassembled WGS sequence"/>
</dbReference>